<dbReference type="CDD" id="cd05120">
    <property type="entry name" value="APH_ChoK_like"/>
    <property type="match status" value="1"/>
</dbReference>
<keyword evidence="3" id="KW-1185">Reference proteome</keyword>
<dbReference type="PANTHER" id="PTHR21310">
    <property type="entry name" value="AMINOGLYCOSIDE PHOSPHOTRANSFERASE-RELATED-RELATED"/>
    <property type="match status" value="1"/>
</dbReference>
<protein>
    <recommendedName>
        <fullName evidence="1">Aminoglycoside phosphotransferase domain-containing protein</fullName>
    </recommendedName>
</protein>
<evidence type="ECO:0000313" key="2">
    <source>
        <dbReference type="EMBL" id="KAJ5113261.1"/>
    </source>
</evidence>
<dbReference type="SUPFAM" id="SSF56112">
    <property type="entry name" value="Protein kinase-like (PK-like)"/>
    <property type="match status" value="1"/>
</dbReference>
<dbReference type="AlphaFoldDB" id="A0A9W9G6W3"/>
<organism evidence="2 3">
    <name type="scientific">Penicillium angulare</name>
    <dbReference type="NCBI Taxonomy" id="116970"/>
    <lineage>
        <taxon>Eukaryota</taxon>
        <taxon>Fungi</taxon>
        <taxon>Dikarya</taxon>
        <taxon>Ascomycota</taxon>
        <taxon>Pezizomycotina</taxon>
        <taxon>Eurotiomycetes</taxon>
        <taxon>Eurotiomycetidae</taxon>
        <taxon>Eurotiales</taxon>
        <taxon>Aspergillaceae</taxon>
        <taxon>Penicillium</taxon>
    </lineage>
</organism>
<dbReference type="Pfam" id="PF01636">
    <property type="entry name" value="APH"/>
    <property type="match status" value="1"/>
</dbReference>
<gene>
    <name evidence="2" type="ORF">N7456_001795</name>
</gene>
<dbReference type="InterPro" id="IPR051678">
    <property type="entry name" value="AGP_Transferase"/>
</dbReference>
<dbReference type="OrthoDB" id="8300194at2759"/>
<sequence length="248" mass="28488">METNEEGEVLHSLFARKIVRTAGNLVVKKGPDLRAHEVSNLRFIAENTTIPVPRVHDAQYEDGKLTAIVMDYMPGKRLDKVWKTLNPDQKLSIAEQLRGYIVQLRTLKGTYIGGVDGGTAITGKYVSIEGGPFDSEQDFNQWILEDLAPDLPAIYQHFAKNALTDDHEIVFTHSDFATRNILVDGNSQVTAILDWEWAGWYPEYWEYYKAYRNLLPLPDWPDYLLRILPPQYEKEYISMSWLSGFCRS</sequence>
<dbReference type="InterPro" id="IPR002575">
    <property type="entry name" value="Aminoglycoside_PTrfase"/>
</dbReference>
<dbReference type="PANTHER" id="PTHR21310:SF58">
    <property type="entry name" value="AMINOGLYCOSIDE PHOSPHOTRANSFERASE DOMAIN-CONTAINING PROTEIN"/>
    <property type="match status" value="1"/>
</dbReference>
<feature type="domain" description="Aminoglycoside phosphotransferase" evidence="1">
    <location>
        <begin position="23"/>
        <end position="226"/>
    </location>
</feature>
<dbReference type="InterPro" id="IPR011009">
    <property type="entry name" value="Kinase-like_dom_sf"/>
</dbReference>
<accession>A0A9W9G6W3</accession>
<evidence type="ECO:0000259" key="1">
    <source>
        <dbReference type="Pfam" id="PF01636"/>
    </source>
</evidence>
<reference evidence="2" key="1">
    <citation type="submission" date="2022-11" db="EMBL/GenBank/DDBJ databases">
        <authorList>
            <person name="Petersen C."/>
        </authorList>
    </citation>
    <scope>NUCLEOTIDE SEQUENCE</scope>
    <source>
        <strain evidence="2">IBT 30069</strain>
    </source>
</reference>
<dbReference type="Proteomes" id="UP001149165">
    <property type="component" value="Unassembled WGS sequence"/>
</dbReference>
<reference evidence="2" key="2">
    <citation type="journal article" date="2023" name="IMA Fungus">
        <title>Comparative genomic study of the Penicillium genus elucidates a diverse pangenome and 15 lateral gene transfer events.</title>
        <authorList>
            <person name="Petersen C."/>
            <person name="Sorensen T."/>
            <person name="Nielsen M.R."/>
            <person name="Sondergaard T.E."/>
            <person name="Sorensen J.L."/>
            <person name="Fitzpatrick D.A."/>
            <person name="Frisvad J.C."/>
            <person name="Nielsen K.L."/>
        </authorList>
    </citation>
    <scope>NUCLEOTIDE SEQUENCE</scope>
    <source>
        <strain evidence="2">IBT 30069</strain>
    </source>
</reference>
<dbReference type="Gene3D" id="3.90.1200.10">
    <property type="match status" value="1"/>
</dbReference>
<dbReference type="EMBL" id="JAPQKH010000002">
    <property type="protein sequence ID" value="KAJ5113261.1"/>
    <property type="molecule type" value="Genomic_DNA"/>
</dbReference>
<evidence type="ECO:0000313" key="3">
    <source>
        <dbReference type="Proteomes" id="UP001149165"/>
    </source>
</evidence>
<name>A0A9W9G6W3_9EURO</name>
<comment type="caution">
    <text evidence="2">The sequence shown here is derived from an EMBL/GenBank/DDBJ whole genome shotgun (WGS) entry which is preliminary data.</text>
</comment>
<proteinExistence type="predicted"/>